<dbReference type="EMBL" id="ATMR01000012">
    <property type="protein sequence ID" value="EPR74691.1"/>
    <property type="molecule type" value="Genomic_DNA"/>
</dbReference>
<comment type="caution">
    <text evidence="5">The sequence shown here is derived from an EMBL/GenBank/DDBJ whole genome shotgun (WGS) entry which is preliminary data.</text>
</comment>
<evidence type="ECO:0000259" key="4">
    <source>
        <dbReference type="Pfam" id="PF02826"/>
    </source>
</evidence>
<dbReference type="SUPFAM" id="SSF52283">
    <property type="entry name" value="Formate/glycerate dehydrogenase catalytic domain-like"/>
    <property type="match status" value="1"/>
</dbReference>
<dbReference type="PANTHER" id="PTHR42789">
    <property type="entry name" value="D-ISOMER SPECIFIC 2-HYDROXYACID DEHYDROGENASE FAMILY PROTEIN (AFU_ORTHOLOGUE AFUA_6G10090)"/>
    <property type="match status" value="1"/>
</dbReference>
<proteinExistence type="inferred from homology"/>
<dbReference type="eggNOG" id="COG1052">
    <property type="taxonomic scope" value="Bacteria"/>
</dbReference>
<dbReference type="EC" id="1.1.1.95" evidence="5"/>
<dbReference type="InterPro" id="IPR036291">
    <property type="entry name" value="NAD(P)-bd_dom_sf"/>
</dbReference>
<reference evidence="5 6" key="1">
    <citation type="journal article" date="2013" name="Genome Announc.">
        <title>Draft Genome Sequence of Winogradskyella psychrotolerans RS-3T, Isolated from the Marine Transect of Kongsfjorden, Ny-Alesund, Svalbard, Arctic Ocean.</title>
        <authorList>
            <person name="Kumar Pinnaka A."/>
            <person name="Ara S."/>
            <person name="Singh A."/>
            <person name="Shivaji S."/>
        </authorList>
    </citation>
    <scope>NUCLEOTIDE SEQUENCE [LARGE SCALE GENOMIC DNA]</scope>
    <source>
        <strain evidence="5 6">RS-3</strain>
    </source>
</reference>
<dbReference type="InterPro" id="IPR050857">
    <property type="entry name" value="D-2-hydroxyacid_DH"/>
</dbReference>
<gene>
    <name evidence="5" type="ORF">ADIWIN_0281</name>
</gene>
<dbReference type="AlphaFoldDB" id="S7VX66"/>
<dbReference type="InterPro" id="IPR029753">
    <property type="entry name" value="D-isomer_DH_CS"/>
</dbReference>
<comment type="similarity">
    <text evidence="1">Belongs to the D-isomer specific 2-hydroxyacid dehydrogenase family.</text>
</comment>
<organism evidence="5 6">
    <name type="scientific">Winogradskyella psychrotolerans RS-3</name>
    <dbReference type="NCBI Taxonomy" id="641526"/>
    <lineage>
        <taxon>Bacteria</taxon>
        <taxon>Pseudomonadati</taxon>
        <taxon>Bacteroidota</taxon>
        <taxon>Flavobacteriia</taxon>
        <taxon>Flavobacteriales</taxon>
        <taxon>Flavobacteriaceae</taxon>
        <taxon>Winogradskyella</taxon>
    </lineage>
</organism>
<dbReference type="PROSITE" id="PS00065">
    <property type="entry name" value="D_2_HYDROXYACID_DH_1"/>
    <property type="match status" value="1"/>
</dbReference>
<dbReference type="Pfam" id="PF02826">
    <property type="entry name" value="2-Hacid_dh_C"/>
    <property type="match status" value="1"/>
</dbReference>
<feature type="domain" description="D-isomer specific 2-hydroxyacid dehydrogenase NAD-binding" evidence="4">
    <location>
        <begin position="115"/>
        <end position="293"/>
    </location>
</feature>
<dbReference type="GO" id="GO:0004617">
    <property type="term" value="F:phosphoglycerate dehydrogenase activity"/>
    <property type="evidence" value="ECO:0007669"/>
    <property type="project" value="UniProtKB-EC"/>
</dbReference>
<dbReference type="PANTHER" id="PTHR42789:SF1">
    <property type="entry name" value="D-ISOMER SPECIFIC 2-HYDROXYACID DEHYDROGENASE FAMILY PROTEIN (AFU_ORTHOLOGUE AFUA_6G10090)"/>
    <property type="match status" value="1"/>
</dbReference>
<dbReference type="CDD" id="cd05198">
    <property type="entry name" value="formate_dh_like"/>
    <property type="match status" value="1"/>
</dbReference>
<dbReference type="PROSITE" id="PS00670">
    <property type="entry name" value="D_2_HYDROXYACID_DH_2"/>
    <property type="match status" value="1"/>
</dbReference>
<keyword evidence="2 5" id="KW-0560">Oxidoreductase</keyword>
<dbReference type="OrthoDB" id="9805416at2"/>
<dbReference type="GO" id="GO:0051287">
    <property type="term" value="F:NAD binding"/>
    <property type="evidence" value="ECO:0007669"/>
    <property type="project" value="InterPro"/>
</dbReference>
<evidence type="ECO:0000313" key="5">
    <source>
        <dbReference type="EMBL" id="EPR74691.1"/>
    </source>
</evidence>
<sequence length="322" mass="36753">MAKRKLLITESLDFSPQAINHLKSRFEVIVKDIEDEEELLHYIKDVEVVFIRLKFKISDRVIDKANHLKYILTATTGLDHIDLDYFESKGGQIISLKGAYDFLATIPSTAEHTWGLMLALLRYIPLSYTSVKKGEWNRDCFKSHNLNSLKLGILGLGRVGKQVEIYAKAFGMETGYYDTDQAKKSDCSKQYESAVKLFEWADVISIHIPLNEINTCFVDEKLLSHIKSNAYLINTSRGAIVDEIAIEKLFRNGKLKGYATDVLTNEMHTDIKDNPIVNLANSNFNVIITPHIAGCTYESMQMTEDFITKSFLQKYRSYEKKA</sequence>
<evidence type="ECO:0000256" key="3">
    <source>
        <dbReference type="ARBA" id="ARBA00023027"/>
    </source>
</evidence>
<evidence type="ECO:0000256" key="1">
    <source>
        <dbReference type="ARBA" id="ARBA00005854"/>
    </source>
</evidence>
<dbReference type="InterPro" id="IPR029752">
    <property type="entry name" value="D-isomer_DH_CS1"/>
</dbReference>
<dbReference type="RefSeq" id="WP_020896962.1">
    <property type="nucleotide sequence ID" value="NZ_ATMR01000012.1"/>
</dbReference>
<dbReference type="Proteomes" id="UP000014962">
    <property type="component" value="Unassembled WGS sequence"/>
</dbReference>
<dbReference type="InterPro" id="IPR006140">
    <property type="entry name" value="D-isomer_DH_NAD-bd"/>
</dbReference>
<dbReference type="Gene3D" id="3.40.50.720">
    <property type="entry name" value="NAD(P)-binding Rossmann-like Domain"/>
    <property type="match status" value="2"/>
</dbReference>
<evidence type="ECO:0000256" key="2">
    <source>
        <dbReference type="ARBA" id="ARBA00023002"/>
    </source>
</evidence>
<dbReference type="SUPFAM" id="SSF51735">
    <property type="entry name" value="NAD(P)-binding Rossmann-fold domains"/>
    <property type="match status" value="1"/>
</dbReference>
<name>S7VX66_9FLAO</name>
<keyword evidence="3" id="KW-0520">NAD</keyword>
<dbReference type="STRING" id="641526.ADIWIN_0281"/>
<evidence type="ECO:0000313" key="6">
    <source>
        <dbReference type="Proteomes" id="UP000014962"/>
    </source>
</evidence>
<keyword evidence="6" id="KW-1185">Reference proteome</keyword>
<protein>
    <submittedName>
        <fullName evidence="5">D-3-phosphoglycerate dehydrogenase</fullName>
        <ecNumber evidence="5">1.1.1.95</ecNumber>
    </submittedName>
</protein>
<accession>S7VX66</accession>